<feature type="domain" description="cGAS/DncV-like nucleotidyltransferase C-terminal helical" evidence="5">
    <location>
        <begin position="187"/>
        <end position="300"/>
    </location>
</feature>
<evidence type="ECO:0000256" key="4">
    <source>
        <dbReference type="ARBA" id="ARBA00023118"/>
    </source>
</evidence>
<keyword evidence="4" id="KW-0051">Antiviral defense</keyword>
<dbReference type="OrthoDB" id="8264173at2"/>
<protein>
    <submittedName>
        <fullName evidence="6">Nucleotidyltransferase</fullName>
    </submittedName>
</protein>
<dbReference type="Pfam" id="PF26305">
    <property type="entry name" value="CD_NTase_C"/>
    <property type="match status" value="1"/>
</dbReference>
<evidence type="ECO:0000256" key="3">
    <source>
        <dbReference type="ARBA" id="ARBA00022741"/>
    </source>
</evidence>
<proteinExistence type="predicted"/>
<dbReference type="InterPro" id="IPR058909">
    <property type="entry name" value="CD_NTase_C"/>
</dbReference>
<dbReference type="RefSeq" id="WP_133393586.1">
    <property type="nucleotide sequence ID" value="NZ_SMTG01000003.1"/>
</dbReference>
<dbReference type="Proteomes" id="UP000295543">
    <property type="component" value="Unassembled WGS sequence"/>
</dbReference>
<evidence type="ECO:0000313" key="7">
    <source>
        <dbReference type="Proteomes" id="UP000295543"/>
    </source>
</evidence>
<evidence type="ECO:0000256" key="2">
    <source>
        <dbReference type="ARBA" id="ARBA00022695"/>
    </source>
</evidence>
<dbReference type="CDD" id="cd05400">
    <property type="entry name" value="NT_2-5OAS_ClassI-CCAase"/>
    <property type="match status" value="1"/>
</dbReference>
<keyword evidence="2" id="KW-0548">Nucleotidyltransferase</keyword>
<keyword evidence="7" id="KW-1185">Reference proteome</keyword>
<name>A0A4V3ANJ4_9GAMM</name>
<dbReference type="InterPro" id="IPR006116">
    <property type="entry name" value="NT_2-5OAS_ClassI-CCAase"/>
</dbReference>
<evidence type="ECO:0000313" key="6">
    <source>
        <dbReference type="EMBL" id="TDK31562.1"/>
    </source>
</evidence>
<gene>
    <name evidence="6" type="ORF">E2F49_08935</name>
</gene>
<evidence type="ECO:0000256" key="1">
    <source>
        <dbReference type="ARBA" id="ARBA00022679"/>
    </source>
</evidence>
<dbReference type="SUPFAM" id="SSF81301">
    <property type="entry name" value="Nucleotidyltransferase"/>
    <property type="match status" value="1"/>
</dbReference>
<keyword evidence="3" id="KW-0547">Nucleotide-binding</keyword>
<evidence type="ECO:0000259" key="5">
    <source>
        <dbReference type="Pfam" id="PF26305"/>
    </source>
</evidence>
<comment type="caution">
    <text evidence="6">The sequence shown here is derived from an EMBL/GenBank/DDBJ whole genome shotgun (WGS) entry which is preliminary data.</text>
</comment>
<dbReference type="GO" id="GO:0016779">
    <property type="term" value="F:nucleotidyltransferase activity"/>
    <property type="evidence" value="ECO:0007669"/>
    <property type="project" value="InterPro"/>
</dbReference>
<sequence>MAGEWEAKFSQWAQPPGDTEEARIQNAIKGIRDALDADAKLKSTTRVFVQGSYRNRVNVRQDSDVDIGVLYTGSTFYPEYPQGTTDETFGNSESAYSVQEFKRQIYGALIARFGTSGVTWGDKAFDVHANTYRVDADVVPLFEHRRYNTDGSFLCGVELRPDSGGRIINWPEKLYPHWPAQHYEYAVSKNEATRRAFKGVVRILRKLRYVMEGEGSESAKDIKGFLVECLVHNAPNENFAHGSWEKCVRAVLCYLWSNTREDATCQYWCEVSQLKYIFIGQPADQRAKVNKFLLDAWSYIGIVP</sequence>
<reference evidence="6 7" key="1">
    <citation type="submission" date="2019-03" db="EMBL/GenBank/DDBJ databases">
        <title>Luteimonas zhaokaii sp.nov., isolated from the rectal contents of Plateau pika in Yushu, Qinghai Province, China.</title>
        <authorList>
            <person name="Zhang G."/>
        </authorList>
    </citation>
    <scope>NUCLEOTIDE SEQUENCE [LARGE SCALE GENOMIC DNA]</scope>
    <source>
        <strain evidence="6 7">THG-MD21</strain>
    </source>
</reference>
<dbReference type="AlphaFoldDB" id="A0A4V3ANJ4"/>
<accession>A0A4V3ANJ4</accession>
<keyword evidence="1 6" id="KW-0808">Transferase</keyword>
<dbReference type="EMBL" id="SMTG01000003">
    <property type="protein sequence ID" value="TDK31562.1"/>
    <property type="molecule type" value="Genomic_DNA"/>
</dbReference>
<dbReference type="GO" id="GO:0051607">
    <property type="term" value="P:defense response to virus"/>
    <property type="evidence" value="ECO:0007669"/>
    <property type="project" value="UniProtKB-KW"/>
</dbReference>
<organism evidence="6 7">
    <name type="scientific">Luteimonas terrae</name>
    <dbReference type="NCBI Taxonomy" id="1530191"/>
    <lineage>
        <taxon>Bacteria</taxon>
        <taxon>Pseudomonadati</taxon>
        <taxon>Pseudomonadota</taxon>
        <taxon>Gammaproteobacteria</taxon>
        <taxon>Lysobacterales</taxon>
        <taxon>Lysobacteraceae</taxon>
        <taxon>Luteimonas</taxon>
    </lineage>
</organism>
<dbReference type="InterPro" id="IPR043519">
    <property type="entry name" value="NT_sf"/>
</dbReference>